<comment type="similarity">
    <text evidence="1">Belongs to the AB hydrolase superfamily. AB hydrolase 2 family.</text>
</comment>
<gene>
    <name evidence="4" type="ORF">ACFSGJ_18580</name>
</gene>
<proteinExistence type="inferred from homology"/>
<dbReference type="InterPro" id="IPR029058">
    <property type="entry name" value="AB_hydrolase_fold"/>
</dbReference>
<evidence type="ECO:0000256" key="1">
    <source>
        <dbReference type="ARBA" id="ARBA00006499"/>
    </source>
</evidence>
<dbReference type="GO" id="GO:0016787">
    <property type="term" value="F:hydrolase activity"/>
    <property type="evidence" value="ECO:0007669"/>
    <property type="project" value="UniProtKB-KW"/>
</dbReference>
<evidence type="ECO:0000259" key="3">
    <source>
        <dbReference type="Pfam" id="PF02230"/>
    </source>
</evidence>
<dbReference type="InterPro" id="IPR050565">
    <property type="entry name" value="LYPA1-2/EST-like"/>
</dbReference>
<dbReference type="InterPro" id="IPR003140">
    <property type="entry name" value="PLipase/COase/thioEstase"/>
</dbReference>
<sequence length="222" mass="22860">MTIRRGGMPAETARLGLVLLHGRGGSAADMLGLPAQAGLQDLALVAPEAAGNSWWPVSFLAPHDALAPWLDRALADVDAAIGTLEAAGLTRDRIALAGFSQGACLALEYAARHGGLHSVFGFSGGLVGTGDAGGGAEPALYGYGEKRFDYAGRADGMPVWISCHARDPHIPLSRVERSAETFRAIGAEPETRIWPGAGHGLGREDLSAMARLLGPGSANATS</sequence>
<protein>
    <submittedName>
        <fullName evidence="4">Alpha/beta hydrolase</fullName>
    </submittedName>
</protein>
<dbReference type="Gene3D" id="3.40.50.1820">
    <property type="entry name" value="alpha/beta hydrolase"/>
    <property type="match status" value="1"/>
</dbReference>
<evidence type="ECO:0000313" key="4">
    <source>
        <dbReference type="EMBL" id="MFD1914213.1"/>
    </source>
</evidence>
<name>A0ABW4SAR2_9RHOB</name>
<evidence type="ECO:0000256" key="2">
    <source>
        <dbReference type="ARBA" id="ARBA00022801"/>
    </source>
</evidence>
<reference evidence="5" key="1">
    <citation type="journal article" date="2019" name="Int. J. Syst. Evol. Microbiol.">
        <title>The Global Catalogue of Microorganisms (GCM) 10K type strain sequencing project: providing services to taxonomists for standard genome sequencing and annotation.</title>
        <authorList>
            <consortium name="The Broad Institute Genomics Platform"/>
            <consortium name="The Broad Institute Genome Sequencing Center for Infectious Disease"/>
            <person name="Wu L."/>
            <person name="Ma J."/>
        </authorList>
    </citation>
    <scope>NUCLEOTIDE SEQUENCE [LARGE SCALE GENOMIC DNA]</scope>
    <source>
        <strain evidence="5">CGMCC 4.7242</strain>
    </source>
</reference>
<dbReference type="EMBL" id="JBHUGH010000036">
    <property type="protein sequence ID" value="MFD1914213.1"/>
    <property type="molecule type" value="Genomic_DNA"/>
</dbReference>
<keyword evidence="2 4" id="KW-0378">Hydrolase</keyword>
<feature type="domain" description="Phospholipase/carboxylesterase/thioesterase" evidence="3">
    <location>
        <begin position="13"/>
        <end position="127"/>
    </location>
</feature>
<organism evidence="4 5">
    <name type="scientific">Halodurantibacterium flavum</name>
    <dbReference type="NCBI Taxonomy" id="1382802"/>
    <lineage>
        <taxon>Bacteria</taxon>
        <taxon>Pseudomonadati</taxon>
        <taxon>Pseudomonadota</taxon>
        <taxon>Alphaproteobacteria</taxon>
        <taxon>Rhodobacterales</taxon>
        <taxon>Paracoccaceae</taxon>
        <taxon>Halodurantibacterium</taxon>
    </lineage>
</organism>
<dbReference type="PANTHER" id="PTHR10655:SF17">
    <property type="entry name" value="LYSOPHOSPHOLIPASE-LIKE PROTEIN 1"/>
    <property type="match status" value="1"/>
</dbReference>
<dbReference type="SUPFAM" id="SSF53474">
    <property type="entry name" value="alpha/beta-Hydrolases"/>
    <property type="match status" value="1"/>
</dbReference>
<dbReference type="PANTHER" id="PTHR10655">
    <property type="entry name" value="LYSOPHOSPHOLIPASE-RELATED"/>
    <property type="match status" value="1"/>
</dbReference>
<evidence type="ECO:0000313" key="5">
    <source>
        <dbReference type="Proteomes" id="UP001597353"/>
    </source>
</evidence>
<dbReference type="Proteomes" id="UP001597353">
    <property type="component" value="Unassembled WGS sequence"/>
</dbReference>
<comment type="caution">
    <text evidence="4">The sequence shown here is derived from an EMBL/GenBank/DDBJ whole genome shotgun (WGS) entry which is preliminary data.</text>
</comment>
<dbReference type="Pfam" id="PF02230">
    <property type="entry name" value="Abhydrolase_2"/>
    <property type="match status" value="1"/>
</dbReference>
<accession>A0ABW4SAR2</accession>
<keyword evidence="5" id="KW-1185">Reference proteome</keyword>
<dbReference type="RefSeq" id="WP_390265355.1">
    <property type="nucleotide sequence ID" value="NZ_JBHUGH010000036.1"/>
</dbReference>